<accession>A0AA95I1A9</accession>
<dbReference type="EMBL" id="CP126084">
    <property type="protein sequence ID" value="WHX47925.1"/>
    <property type="molecule type" value="Genomic_DNA"/>
</dbReference>
<dbReference type="Proteomes" id="UP001177943">
    <property type="component" value="Chromosome"/>
</dbReference>
<name>A0AA95I1A9_9BACL</name>
<protein>
    <submittedName>
        <fullName evidence="1">Uncharacterized protein</fullName>
    </submittedName>
</protein>
<evidence type="ECO:0000313" key="2">
    <source>
        <dbReference type="Proteomes" id="UP001177943"/>
    </source>
</evidence>
<dbReference type="AlphaFoldDB" id="A0AA95I1A9"/>
<reference evidence="1" key="1">
    <citation type="submission" date="2023-05" db="EMBL/GenBank/DDBJ databases">
        <title>Comparative genomics of Bacillaceae isolates and their secondary metabolite potential.</title>
        <authorList>
            <person name="Song L."/>
            <person name="Nielsen L.J."/>
            <person name="Mohite O."/>
            <person name="Xu X."/>
            <person name="Weber T."/>
            <person name="Kovacs A.T."/>
        </authorList>
    </citation>
    <scope>NUCLEOTIDE SEQUENCE</scope>
    <source>
        <strain evidence="1">B2_4</strain>
    </source>
</reference>
<proteinExistence type="predicted"/>
<gene>
    <name evidence="1" type="ORF">QNH46_17545</name>
</gene>
<dbReference type="KEGG" id="pwn:QNH46_17545"/>
<evidence type="ECO:0000313" key="1">
    <source>
        <dbReference type="EMBL" id="WHX47925.1"/>
    </source>
</evidence>
<organism evidence="1 2">
    <name type="scientific">Paenibacillus woosongensis</name>
    <dbReference type="NCBI Taxonomy" id="307580"/>
    <lineage>
        <taxon>Bacteria</taxon>
        <taxon>Bacillati</taxon>
        <taxon>Bacillota</taxon>
        <taxon>Bacilli</taxon>
        <taxon>Bacillales</taxon>
        <taxon>Paenibacillaceae</taxon>
        <taxon>Paenibacillus</taxon>
    </lineage>
</organism>
<sequence length="57" mass="6779">MLLLTRGLGRFCGVHVHIYNTWEQPEEEAGVWWYGIGNRKTIDWCWGEGDEKFFCGW</sequence>